<evidence type="ECO:0000256" key="1">
    <source>
        <dbReference type="SAM" id="MobiDB-lite"/>
    </source>
</evidence>
<reference evidence="2 3" key="1">
    <citation type="submission" date="2015-04" db="EMBL/GenBank/DDBJ databases">
        <title>Comparative genomics of rhizobia nodulating Arachis hypogaea in China.</title>
        <authorList>
            <person name="Li Y."/>
        </authorList>
    </citation>
    <scope>NUCLEOTIDE SEQUENCE [LARGE SCALE GENOMIC DNA]</scope>
    <source>
        <strain evidence="2 3">CCBAU 51757</strain>
    </source>
</reference>
<protein>
    <submittedName>
        <fullName evidence="2">Uncharacterized protein</fullName>
    </submittedName>
</protein>
<gene>
    <name evidence="2" type="ORF">XH99_29355</name>
</gene>
<dbReference type="EMBL" id="LBJQ01000089">
    <property type="protein sequence ID" value="RXH24179.1"/>
    <property type="molecule type" value="Genomic_DNA"/>
</dbReference>
<dbReference type="Proteomes" id="UP000289546">
    <property type="component" value="Unassembled WGS sequence"/>
</dbReference>
<comment type="caution">
    <text evidence="2">The sequence shown here is derived from an EMBL/GenBank/DDBJ whole genome shotgun (WGS) entry which is preliminary data.</text>
</comment>
<accession>A0A4Q0RW82</accession>
<sequence>MRLEWLFGSKRVDHEAQRTVNDRPITKPADGDPGTVTDLESKTSDADLAGGVLGLDAEPVLAIGKSLGVERYLCRRPLIDDGIGRFVEVDADARFGHVLLSSNGRYAGRDILDD</sequence>
<evidence type="ECO:0000313" key="3">
    <source>
        <dbReference type="Proteomes" id="UP000289546"/>
    </source>
</evidence>
<evidence type="ECO:0000313" key="2">
    <source>
        <dbReference type="EMBL" id="RXH24179.1"/>
    </source>
</evidence>
<keyword evidence="3" id="KW-1185">Reference proteome</keyword>
<feature type="region of interest" description="Disordered" evidence="1">
    <location>
        <begin position="17"/>
        <end position="41"/>
    </location>
</feature>
<organism evidence="2 3">
    <name type="scientific">Bradyrhizobium nanningense</name>
    <dbReference type="NCBI Taxonomy" id="1325118"/>
    <lineage>
        <taxon>Bacteria</taxon>
        <taxon>Pseudomonadati</taxon>
        <taxon>Pseudomonadota</taxon>
        <taxon>Alphaproteobacteria</taxon>
        <taxon>Hyphomicrobiales</taxon>
        <taxon>Nitrobacteraceae</taxon>
        <taxon>Bradyrhizobium</taxon>
    </lineage>
</organism>
<dbReference type="AlphaFoldDB" id="A0A4Q0RW82"/>
<name>A0A4Q0RW82_9BRAD</name>
<proteinExistence type="predicted"/>